<dbReference type="EMBL" id="APJX01000007">
    <property type="protein sequence ID" value="EMS78709.1"/>
    <property type="molecule type" value="Genomic_DNA"/>
</dbReference>
<comment type="catalytic activity">
    <reaction evidence="5 6">
        <text>adenine + H2O + H(+) = hypoxanthine + NH4(+)</text>
        <dbReference type="Rhea" id="RHEA:23688"/>
        <dbReference type="ChEBI" id="CHEBI:15377"/>
        <dbReference type="ChEBI" id="CHEBI:15378"/>
        <dbReference type="ChEBI" id="CHEBI:16708"/>
        <dbReference type="ChEBI" id="CHEBI:17368"/>
        <dbReference type="ChEBI" id="CHEBI:28938"/>
        <dbReference type="EC" id="3.5.4.2"/>
    </reaction>
</comment>
<proteinExistence type="inferred from homology"/>
<dbReference type="Proteomes" id="UP000014216">
    <property type="component" value="Unassembled WGS sequence"/>
</dbReference>
<dbReference type="Gene3D" id="3.20.20.140">
    <property type="entry name" value="Metal-dependent hydrolases"/>
    <property type="match status" value="1"/>
</dbReference>
<keyword evidence="4 6" id="KW-0464">Manganese</keyword>
<name>S0FZV9_9BACT</name>
<evidence type="ECO:0000256" key="6">
    <source>
        <dbReference type="HAMAP-Rule" id="MF_01518"/>
    </source>
</evidence>
<dbReference type="GO" id="GO:0006146">
    <property type="term" value="P:adenine catabolic process"/>
    <property type="evidence" value="ECO:0007669"/>
    <property type="project" value="InterPro"/>
</dbReference>
<comment type="cofactor">
    <cofactor evidence="6">
        <name>Mn(2+)</name>
        <dbReference type="ChEBI" id="CHEBI:29035"/>
    </cofactor>
</comment>
<evidence type="ECO:0000313" key="9">
    <source>
        <dbReference type="EMBL" id="EMS78709.1"/>
    </source>
</evidence>
<evidence type="ECO:0000259" key="8">
    <source>
        <dbReference type="Pfam" id="PF13382"/>
    </source>
</evidence>
<feature type="domain" description="Adenine deaminase C-terminal" evidence="8">
    <location>
        <begin position="415"/>
        <end position="580"/>
    </location>
</feature>
<feature type="domain" description="Amidohydrolase-related" evidence="7">
    <location>
        <begin position="79"/>
        <end position="355"/>
    </location>
</feature>
<dbReference type="HAMAP" id="MF_01518">
    <property type="entry name" value="Adenine_deamin"/>
    <property type="match status" value="1"/>
</dbReference>
<keyword evidence="3 6" id="KW-0378">Hydrolase</keyword>
<sequence>MKNAHTLSARTMDELIRVASGKSGADLVIDHALLLNVYTGEFLKNQSVSIKNGYIAFVGDHAEHTIASNTTVIDVQGKTLIPGLIDGHTHLASFFEISQFIPYAVKDGTTTLVTETMETYPIMGYEGVVEILASFRDQPIKIFGTAPAMVSISTAASGIAGDDLKKLLDRDDILGLGESYWQAVFQTPEKILPVFEDTLRAGKVLEGHSAGAGGKKLAAYLATGISSCHEPINADQALERLRLGLYVMIREGSIRRDLEAIARIRDAGVDTRRLILVTDGVGPEDLVENKGMAFVVQKAIDSGFSPMEAVQMATLNVAEHFSLDSLVGGIAPGRSADLVIIPDPGFITPEMVVSHGKIIFDKGQMQVSPRTHCFSNACRHSVRLPRPLTPEDFAVTAPPGKKIVPVRLMEMVTDLVTRETQMSLPVIHGRIQADQDQDILKISAIDRAIEPGNMFTGFIKGFGLKDGAIASSQAWDTADIVVVGTHDADMADAVNHIHRLQGGVVIWAKGKCLAQISLPVMGLMSDASVPELARQIRALKTAAAKLGVVFPDPLLTLVTLAGAAIPYLRICEQGLVNLKDGKRRRAYVEES</sequence>
<dbReference type="Pfam" id="PF01979">
    <property type="entry name" value="Amidohydro_1"/>
    <property type="match status" value="1"/>
</dbReference>
<evidence type="ECO:0000256" key="4">
    <source>
        <dbReference type="ARBA" id="ARBA00023211"/>
    </source>
</evidence>
<evidence type="ECO:0000259" key="7">
    <source>
        <dbReference type="Pfam" id="PF01979"/>
    </source>
</evidence>
<evidence type="ECO:0000256" key="5">
    <source>
        <dbReference type="ARBA" id="ARBA00047720"/>
    </source>
</evidence>
<dbReference type="PANTHER" id="PTHR11113:SF2">
    <property type="entry name" value="ADENINE DEAMINASE"/>
    <property type="match status" value="1"/>
</dbReference>
<dbReference type="GO" id="GO:0000034">
    <property type="term" value="F:adenine deaminase activity"/>
    <property type="evidence" value="ECO:0007669"/>
    <property type="project" value="UniProtKB-UniRule"/>
</dbReference>
<protein>
    <recommendedName>
        <fullName evidence="2 6">Adenine deaminase</fullName>
        <shortName evidence="6">Adenase</shortName>
        <shortName evidence="6">Adenine aminase</shortName>
        <ecNumber evidence="2 6">3.5.4.2</ecNumber>
    </recommendedName>
</protein>
<evidence type="ECO:0000313" key="10">
    <source>
        <dbReference type="Proteomes" id="UP000014216"/>
    </source>
</evidence>
<dbReference type="Pfam" id="PF13382">
    <property type="entry name" value="Adenine_deam_C"/>
    <property type="match status" value="1"/>
</dbReference>
<dbReference type="SUPFAM" id="SSF51338">
    <property type="entry name" value="Composite domain of metallo-dependent hydrolases"/>
    <property type="match status" value="1"/>
</dbReference>
<evidence type="ECO:0000256" key="2">
    <source>
        <dbReference type="ARBA" id="ARBA00012782"/>
    </source>
</evidence>
<dbReference type="AlphaFoldDB" id="S0FZV9"/>
<dbReference type="PANTHER" id="PTHR11113">
    <property type="entry name" value="N-ACETYLGLUCOSAMINE-6-PHOSPHATE DEACETYLASE"/>
    <property type="match status" value="1"/>
</dbReference>
<dbReference type="EC" id="3.5.4.2" evidence="2 6"/>
<dbReference type="InterPro" id="IPR006680">
    <property type="entry name" value="Amidohydro-rel"/>
</dbReference>
<gene>
    <name evidence="6 9" type="primary">ade</name>
    <name evidence="9" type="ORF">Dpo_7c01850</name>
</gene>
<organism evidence="9 10">
    <name type="scientific">Desulfotignum phosphitoxidans DSM 13687</name>
    <dbReference type="NCBI Taxonomy" id="1286635"/>
    <lineage>
        <taxon>Bacteria</taxon>
        <taxon>Pseudomonadati</taxon>
        <taxon>Thermodesulfobacteriota</taxon>
        <taxon>Desulfobacteria</taxon>
        <taxon>Desulfobacterales</taxon>
        <taxon>Desulfobacteraceae</taxon>
        <taxon>Desulfotignum</taxon>
    </lineage>
</organism>
<reference evidence="9 10" key="1">
    <citation type="journal article" date="2013" name="Genome Announc.">
        <title>Draft Genome Sequence of Desulfotignum phosphitoxidans DSM 13687 Strain FiPS-3.</title>
        <authorList>
            <person name="Poehlein A."/>
            <person name="Daniel R."/>
            <person name="Simeonova D.D."/>
        </authorList>
    </citation>
    <scope>NUCLEOTIDE SEQUENCE [LARGE SCALE GENOMIC DNA]</scope>
    <source>
        <strain evidence="9 10">DSM 13687</strain>
    </source>
</reference>
<dbReference type="InterPro" id="IPR026912">
    <property type="entry name" value="Adenine_deam_C"/>
</dbReference>
<accession>S0FZV9</accession>
<dbReference type="InterPro" id="IPR032466">
    <property type="entry name" value="Metal_Hydrolase"/>
</dbReference>
<dbReference type="Gene3D" id="2.30.40.10">
    <property type="entry name" value="Urease, subunit C, domain 1"/>
    <property type="match status" value="1"/>
</dbReference>
<dbReference type="InterPro" id="IPR006679">
    <property type="entry name" value="Adenine_deam"/>
</dbReference>
<comment type="similarity">
    <text evidence="1 6">Belongs to the metallo-dependent hydrolases superfamily. Adenine deaminase family.</text>
</comment>
<dbReference type="PATRIC" id="fig|1286635.3.peg.3356"/>
<comment type="caution">
    <text evidence="9">The sequence shown here is derived from an EMBL/GenBank/DDBJ whole genome shotgun (WGS) entry which is preliminary data.</text>
</comment>
<dbReference type="SUPFAM" id="SSF51556">
    <property type="entry name" value="Metallo-dependent hydrolases"/>
    <property type="match status" value="1"/>
</dbReference>
<dbReference type="InterPro" id="IPR011059">
    <property type="entry name" value="Metal-dep_hydrolase_composite"/>
</dbReference>
<keyword evidence="10" id="KW-1185">Reference proteome</keyword>
<evidence type="ECO:0000256" key="3">
    <source>
        <dbReference type="ARBA" id="ARBA00022801"/>
    </source>
</evidence>
<evidence type="ECO:0000256" key="1">
    <source>
        <dbReference type="ARBA" id="ARBA00006773"/>
    </source>
</evidence>